<accession>A0A0S4VL52</accession>
<organism evidence="1">
    <name type="scientific">Ralstonia solanacearum</name>
    <name type="common">Pseudomonas solanacearum</name>
    <dbReference type="NCBI Taxonomy" id="305"/>
    <lineage>
        <taxon>Bacteria</taxon>
        <taxon>Pseudomonadati</taxon>
        <taxon>Pseudomonadota</taxon>
        <taxon>Betaproteobacteria</taxon>
        <taxon>Burkholderiales</taxon>
        <taxon>Burkholderiaceae</taxon>
        <taxon>Ralstonia</taxon>
        <taxon>Ralstonia solanacearum species complex</taxon>
    </lineage>
</organism>
<proteinExistence type="predicted"/>
<protein>
    <submittedName>
        <fullName evidence="1">Uncharacterized protein</fullName>
    </submittedName>
</protein>
<evidence type="ECO:0000313" key="2">
    <source>
        <dbReference type="EMBL" id="CUV61560.1"/>
    </source>
</evidence>
<dbReference type="EMBL" id="LN899825">
    <property type="protein sequence ID" value="CUV34957.1"/>
    <property type="molecule type" value="Genomic_DNA"/>
</dbReference>
<dbReference type="AlphaFoldDB" id="A0A0S4VL52"/>
<dbReference type="EMBL" id="LN899822">
    <property type="protein sequence ID" value="CUV61560.1"/>
    <property type="molecule type" value="Genomic_DNA"/>
</dbReference>
<evidence type="ECO:0000313" key="1">
    <source>
        <dbReference type="EMBL" id="CUV34957.1"/>
    </source>
</evidence>
<gene>
    <name evidence="2" type="ORF">RD1301_v1_1590011</name>
    <name evidence="1" type="ORF">TD1301_v1_1150026</name>
</gene>
<name>A0A0S4VL52_RALSL</name>
<reference evidence="1" key="1">
    <citation type="submission" date="2015-10" db="EMBL/GenBank/DDBJ databases">
        <authorList>
            <person name="Gilbert D.G."/>
        </authorList>
    </citation>
    <scope>NUCLEOTIDE SEQUENCE</scope>
    <source>
        <strain evidence="1">Phyl III-seqv23</strain>
    </source>
</reference>
<sequence length="24" mass="2875">MRSEFRVLVLAYPCDLYERERGGD</sequence>